<dbReference type="EMBL" id="UYSU01033054">
    <property type="protein sequence ID" value="VDL91310.1"/>
    <property type="molecule type" value="Genomic_DNA"/>
</dbReference>
<feature type="region of interest" description="Disordered" evidence="1">
    <location>
        <begin position="48"/>
        <end position="73"/>
    </location>
</feature>
<accession>A0A183SL27</accession>
<evidence type="ECO:0000313" key="4">
    <source>
        <dbReference type="WBParaSite" id="SSLN_0000508401-mRNA-1"/>
    </source>
</evidence>
<dbReference type="Proteomes" id="UP000275846">
    <property type="component" value="Unassembled WGS sequence"/>
</dbReference>
<organism evidence="4">
    <name type="scientific">Schistocephalus solidus</name>
    <name type="common">Tapeworm</name>
    <dbReference type="NCBI Taxonomy" id="70667"/>
    <lineage>
        <taxon>Eukaryota</taxon>
        <taxon>Metazoa</taxon>
        <taxon>Spiralia</taxon>
        <taxon>Lophotrochozoa</taxon>
        <taxon>Platyhelminthes</taxon>
        <taxon>Cestoda</taxon>
        <taxon>Eucestoda</taxon>
        <taxon>Diphyllobothriidea</taxon>
        <taxon>Diphyllobothriidae</taxon>
        <taxon>Schistocephalus</taxon>
    </lineage>
</organism>
<reference evidence="4" key="1">
    <citation type="submission" date="2016-06" db="UniProtKB">
        <authorList>
            <consortium name="WormBaseParasite"/>
        </authorList>
    </citation>
    <scope>IDENTIFICATION</scope>
</reference>
<evidence type="ECO:0000313" key="3">
    <source>
        <dbReference type="Proteomes" id="UP000275846"/>
    </source>
</evidence>
<gene>
    <name evidence="2" type="ORF">SSLN_LOCUS4925</name>
</gene>
<evidence type="ECO:0000313" key="2">
    <source>
        <dbReference type="EMBL" id="VDL91310.1"/>
    </source>
</evidence>
<feature type="compositionally biased region" description="Low complexity" evidence="1">
    <location>
        <begin position="49"/>
        <end position="73"/>
    </location>
</feature>
<reference evidence="2 3" key="2">
    <citation type="submission" date="2018-11" db="EMBL/GenBank/DDBJ databases">
        <authorList>
            <consortium name="Pathogen Informatics"/>
        </authorList>
    </citation>
    <scope>NUCLEOTIDE SEQUENCE [LARGE SCALE GENOMIC DNA]</scope>
    <source>
        <strain evidence="2 3">NST_G2</strain>
    </source>
</reference>
<evidence type="ECO:0000256" key="1">
    <source>
        <dbReference type="SAM" id="MobiDB-lite"/>
    </source>
</evidence>
<keyword evidence="3" id="KW-1185">Reference proteome</keyword>
<dbReference type="WBParaSite" id="SSLN_0000508401-mRNA-1">
    <property type="protein sequence ID" value="SSLN_0000508401-mRNA-1"/>
    <property type="gene ID" value="SSLN_0000508401"/>
</dbReference>
<name>A0A183SL27_SCHSO</name>
<sequence length="89" mass="9778">MRKFLVYRAVHHHFNHHCPIPATTTTRMTMTMTITITSYTGENRLHALPPTKTTAATNTTSSPSSTDSIPTCPYSNRTFTARLGPAGPC</sequence>
<protein>
    <submittedName>
        <fullName evidence="2 4">Uncharacterized protein</fullName>
    </submittedName>
</protein>
<proteinExistence type="predicted"/>
<dbReference type="AlphaFoldDB" id="A0A183SL27"/>